<dbReference type="InterPro" id="IPR024079">
    <property type="entry name" value="MetalloPept_cat_dom_sf"/>
</dbReference>
<proteinExistence type="predicted"/>
<dbReference type="Proteomes" id="UP001596098">
    <property type="component" value="Unassembled WGS sequence"/>
</dbReference>
<feature type="region of interest" description="Disordered" evidence="1">
    <location>
        <begin position="1"/>
        <end position="27"/>
    </location>
</feature>
<dbReference type="EMBL" id="JBHSQI010000001">
    <property type="protein sequence ID" value="MFC6152089.1"/>
    <property type="molecule type" value="Genomic_DNA"/>
</dbReference>
<evidence type="ECO:0000313" key="3">
    <source>
        <dbReference type="Proteomes" id="UP001596098"/>
    </source>
</evidence>
<dbReference type="Gene3D" id="3.40.390.10">
    <property type="entry name" value="Collagenase (Catalytic Domain)"/>
    <property type="match status" value="1"/>
</dbReference>
<dbReference type="RefSeq" id="WP_128220103.1">
    <property type="nucleotide sequence ID" value="NZ_CP034929.1"/>
</dbReference>
<evidence type="ECO:0008006" key="4">
    <source>
        <dbReference type="Google" id="ProtNLM"/>
    </source>
</evidence>
<feature type="compositionally biased region" description="Basic and acidic residues" evidence="1">
    <location>
        <begin position="1"/>
        <end position="16"/>
    </location>
</feature>
<evidence type="ECO:0000313" key="2">
    <source>
        <dbReference type="EMBL" id="MFC6152089.1"/>
    </source>
</evidence>
<gene>
    <name evidence="2" type="ORF">ACFPWU_00195</name>
</gene>
<organism evidence="2 3">
    <name type="scientific">Nocardioides yefusunii</name>
    <dbReference type="NCBI Taxonomy" id="2500546"/>
    <lineage>
        <taxon>Bacteria</taxon>
        <taxon>Bacillati</taxon>
        <taxon>Actinomycetota</taxon>
        <taxon>Actinomycetes</taxon>
        <taxon>Propionibacteriales</taxon>
        <taxon>Nocardioidaceae</taxon>
        <taxon>Nocardioides</taxon>
    </lineage>
</organism>
<accession>A0ABW1QRK0</accession>
<comment type="caution">
    <text evidence="2">The sequence shown here is derived from an EMBL/GenBank/DDBJ whole genome shotgun (WGS) entry which is preliminary data.</text>
</comment>
<dbReference type="SUPFAM" id="SSF55486">
    <property type="entry name" value="Metalloproteases ('zincins'), catalytic domain"/>
    <property type="match status" value="1"/>
</dbReference>
<protein>
    <recommendedName>
        <fullName evidence="4">Matrixin family metalloprotease</fullName>
    </recommendedName>
</protein>
<sequence>MFERMTENVRRQRLAQDLDAPPDDDRRTSPLLAGSLLACSVVLGTIALSPGASFEGLQRLVARTVPWVEEPTGSYAFMQTQDDGRPVTYPPCEPVRVALNPAGAPADHEELLSTGLRTVSEATGLRFERVGTTTANDITWRGYGAPPPVLVRWADAEEVPELAGDVAGIGGSTATSHHGLLRYVTGKVVLDRDAYDGPDPLEGNQRQAIVDHELAHLVGLAHVEDRGELMNAENTGRTSFGPGDLAGLAQLGRTDC</sequence>
<name>A0ABW1QRK0_9ACTN</name>
<keyword evidence="3" id="KW-1185">Reference proteome</keyword>
<evidence type="ECO:0000256" key="1">
    <source>
        <dbReference type="SAM" id="MobiDB-lite"/>
    </source>
</evidence>
<reference evidence="3" key="1">
    <citation type="journal article" date="2019" name="Int. J. Syst. Evol. Microbiol.">
        <title>The Global Catalogue of Microorganisms (GCM) 10K type strain sequencing project: providing services to taxonomists for standard genome sequencing and annotation.</title>
        <authorList>
            <consortium name="The Broad Institute Genomics Platform"/>
            <consortium name="The Broad Institute Genome Sequencing Center for Infectious Disease"/>
            <person name="Wu L."/>
            <person name="Ma J."/>
        </authorList>
    </citation>
    <scope>NUCLEOTIDE SEQUENCE [LARGE SCALE GENOMIC DNA]</scope>
    <source>
        <strain evidence="3">DFY28</strain>
    </source>
</reference>